<dbReference type="PANTHER" id="PTHR43695">
    <property type="entry name" value="PUTATIVE (AFU_ORTHOLOGUE AFUA_2G17250)-RELATED"/>
    <property type="match status" value="1"/>
</dbReference>
<dbReference type="KEGG" id="prv:G7070_00600"/>
<evidence type="ECO:0000313" key="5">
    <source>
        <dbReference type="Proteomes" id="UP000501058"/>
    </source>
</evidence>
<evidence type="ECO:0000256" key="2">
    <source>
        <dbReference type="ARBA" id="ARBA00022801"/>
    </source>
</evidence>
<dbReference type="InterPro" id="IPR036514">
    <property type="entry name" value="SGNH_hydro_sf"/>
</dbReference>
<dbReference type="GO" id="GO:0016787">
    <property type="term" value="F:hydrolase activity"/>
    <property type="evidence" value="ECO:0007669"/>
    <property type="project" value="UniProtKB-KW"/>
</dbReference>
<evidence type="ECO:0000259" key="3">
    <source>
        <dbReference type="Pfam" id="PF13472"/>
    </source>
</evidence>
<dbReference type="EMBL" id="CP049865">
    <property type="protein sequence ID" value="QIK73735.1"/>
    <property type="molecule type" value="Genomic_DNA"/>
</dbReference>
<dbReference type="AlphaFoldDB" id="A0A6G7YAA7"/>
<keyword evidence="2" id="KW-0378">Hydrolase</keyword>
<accession>A0A6G7YAA7</accession>
<gene>
    <name evidence="4" type="ORF">G7070_00600</name>
</gene>
<dbReference type="Gene3D" id="3.40.50.1110">
    <property type="entry name" value="SGNH hydrolase"/>
    <property type="match status" value="1"/>
</dbReference>
<evidence type="ECO:0000256" key="1">
    <source>
        <dbReference type="ARBA" id="ARBA00008668"/>
    </source>
</evidence>
<dbReference type="Proteomes" id="UP000501058">
    <property type="component" value="Chromosome"/>
</dbReference>
<evidence type="ECO:0000313" key="4">
    <source>
        <dbReference type="EMBL" id="QIK73735.1"/>
    </source>
</evidence>
<organism evidence="4 5">
    <name type="scientific">Propioniciclava coleopterorum</name>
    <dbReference type="NCBI Taxonomy" id="2714937"/>
    <lineage>
        <taxon>Bacteria</taxon>
        <taxon>Bacillati</taxon>
        <taxon>Actinomycetota</taxon>
        <taxon>Actinomycetes</taxon>
        <taxon>Propionibacteriales</taxon>
        <taxon>Propionibacteriaceae</taxon>
        <taxon>Propioniciclava</taxon>
    </lineage>
</organism>
<dbReference type="CDD" id="cd01821">
    <property type="entry name" value="Rhamnogalacturan_acetylesterase_like"/>
    <property type="match status" value="1"/>
</dbReference>
<comment type="similarity">
    <text evidence="1">Belongs to the 'GDSL' lipolytic enzyme family.</text>
</comment>
<dbReference type="SUPFAM" id="SSF52266">
    <property type="entry name" value="SGNH hydrolase"/>
    <property type="match status" value="1"/>
</dbReference>
<dbReference type="PANTHER" id="PTHR43695:SF1">
    <property type="entry name" value="RHAMNOGALACTURONAN ACETYLESTERASE"/>
    <property type="match status" value="1"/>
</dbReference>
<dbReference type="InterPro" id="IPR013830">
    <property type="entry name" value="SGNH_hydro"/>
</dbReference>
<sequence>MSGWGAHLAGPLNARVNHARGAAGLPPATVGVLNTAKGGATTASYREEGLWDALLQASRPGDTVVLQFGHNDQKQPDVLAARGGFSDRLRAFVAEARAHGLTPVLATSVERRHFDGDTVKATHGDYPQATRDVAADLGVACIDLTPLTAARYAELGPEASRALFTHFPAGAHPLYPDGIADDTHFSFPGALEVAEMVAAALAPLLTDRAEEAPPA</sequence>
<keyword evidence="5" id="KW-1185">Reference proteome</keyword>
<dbReference type="Pfam" id="PF13472">
    <property type="entry name" value="Lipase_GDSL_2"/>
    <property type="match status" value="1"/>
</dbReference>
<reference evidence="4 5" key="1">
    <citation type="submission" date="2020-03" db="EMBL/GenBank/DDBJ databases">
        <title>Propioniciclava sp. nov., isolated from Hydrophilus acuminatus.</title>
        <authorList>
            <person name="Hyun D.-W."/>
            <person name="Bae J.-W."/>
        </authorList>
    </citation>
    <scope>NUCLEOTIDE SEQUENCE [LARGE SCALE GENOMIC DNA]</scope>
    <source>
        <strain evidence="4 5">HDW11</strain>
    </source>
</reference>
<dbReference type="InterPro" id="IPR037459">
    <property type="entry name" value="RhgT-like"/>
</dbReference>
<name>A0A6G7YAA7_9ACTN</name>
<protein>
    <submittedName>
        <fullName evidence="4">Rhamnogalacturonan acetylesterase</fullName>
    </submittedName>
</protein>
<feature type="domain" description="SGNH hydrolase-type esterase" evidence="3">
    <location>
        <begin position="3"/>
        <end position="186"/>
    </location>
</feature>
<proteinExistence type="inferred from homology"/>